<dbReference type="SUPFAM" id="SSF54631">
    <property type="entry name" value="CBS-domain pair"/>
    <property type="match status" value="1"/>
</dbReference>
<dbReference type="PANTHER" id="PTHR43427">
    <property type="entry name" value="CHLORIDE CHANNEL PROTEIN CLC-E"/>
    <property type="match status" value="1"/>
</dbReference>
<dbReference type="Pfam" id="PF00654">
    <property type="entry name" value="Voltage_CLC"/>
    <property type="match status" value="1"/>
</dbReference>
<keyword evidence="9" id="KW-0407">Ion channel</keyword>
<feature type="transmembrane region" description="Helical" evidence="10">
    <location>
        <begin position="300"/>
        <end position="320"/>
    </location>
</feature>
<organism evidence="11 12">
    <name type="scientific">Fodinibius salsisoli</name>
    <dbReference type="NCBI Taxonomy" id="2820877"/>
    <lineage>
        <taxon>Bacteria</taxon>
        <taxon>Pseudomonadati</taxon>
        <taxon>Balneolota</taxon>
        <taxon>Balneolia</taxon>
        <taxon>Balneolales</taxon>
        <taxon>Balneolaceae</taxon>
        <taxon>Fodinibius</taxon>
    </lineage>
</organism>
<feature type="transmembrane region" description="Helical" evidence="10">
    <location>
        <begin position="358"/>
        <end position="380"/>
    </location>
</feature>
<dbReference type="InterPro" id="IPR001807">
    <property type="entry name" value="ClC"/>
</dbReference>
<feature type="transmembrane region" description="Helical" evidence="10">
    <location>
        <begin position="28"/>
        <end position="50"/>
    </location>
</feature>
<keyword evidence="4 10" id="KW-1133">Transmembrane helix</keyword>
<keyword evidence="7" id="KW-0869">Chloride channel</keyword>
<accession>A0ABT3PKG0</accession>
<keyword evidence="3 10" id="KW-0812">Transmembrane</keyword>
<evidence type="ECO:0000256" key="1">
    <source>
        <dbReference type="ARBA" id="ARBA00004141"/>
    </source>
</evidence>
<sequence>MFSINSRKLRTNLHDLGQAVNMIITGRWLFYCVIIGILAGLFALLFNFLFELIQEVAIHQLAGTVITHPDNERIFEDFILPLDFFAIEQPWLLFFLPALGGLISGLIVYKFAPQARGHGNDAVIEAYHSSVDLKSNIPFTKLLASVFTIGTGGSAGKEGPIAQIGAGIGSYVSKKLDMGVRERRIFMMAGLAAGIGAIFKAPIGAALFSSEVLYRSDFESEGLVAGVISSIISYSVYASVTGWESIFSFQPVSFSNPYELPLFILLAVIVMVAGILYTKIFNGIKTLFDKVSLPFYLKPMVGGLLVGIIGFFFPAVLGTSYGSLQAALHGNLTIPFMLTLVVLKMVATSFTIQSGGSGGVFGPSLVIGGLLGGVLGYTIEMIAPGTITSPEAFVLVGMASFFSAVANVPVSSTILISEMSKSYGLIVPLIFASAVAYLGAQSWSIYKQQLENRFSSTSYRDDFLSEVMQHLKVRSAFQKAKYMPVINHRWRASQILDEFSRADSLILPVDNDDGDIIGMISLYDVRMLLQKEVGDVIIAADIMVPPKLLKLNDSFSTALDYFRESGEPELPILRPGSENQFIGVLSEREFLLKYEQAMSRSRG</sequence>
<dbReference type="CDD" id="cd00400">
    <property type="entry name" value="Voltage_gated_ClC"/>
    <property type="match status" value="1"/>
</dbReference>
<reference evidence="11 12" key="1">
    <citation type="submission" date="2021-03" db="EMBL/GenBank/DDBJ databases">
        <title>Aliifodinibius sp. nov., a new bacterium isolated from saline soil.</title>
        <authorList>
            <person name="Galisteo C."/>
            <person name="De La Haba R."/>
            <person name="Sanchez-Porro C."/>
            <person name="Ventosa A."/>
        </authorList>
    </citation>
    <scope>NUCLEOTIDE SEQUENCE [LARGE SCALE GENOMIC DNA]</scope>
    <source>
        <strain evidence="11 12">1BSP15-2V2</strain>
    </source>
</reference>
<dbReference type="Gene3D" id="1.10.3080.10">
    <property type="entry name" value="Clc chloride channel"/>
    <property type="match status" value="1"/>
</dbReference>
<feature type="transmembrane region" description="Helical" evidence="10">
    <location>
        <begin position="422"/>
        <end position="440"/>
    </location>
</feature>
<name>A0ABT3PKG0_9BACT</name>
<dbReference type="InterPro" id="IPR046342">
    <property type="entry name" value="CBS_dom_sf"/>
</dbReference>
<feature type="transmembrane region" description="Helical" evidence="10">
    <location>
        <begin position="91"/>
        <end position="109"/>
    </location>
</feature>
<feature type="transmembrane region" description="Helical" evidence="10">
    <location>
        <begin position="222"/>
        <end position="240"/>
    </location>
</feature>
<dbReference type="InterPro" id="IPR050368">
    <property type="entry name" value="ClC-type_chloride_channel"/>
</dbReference>
<evidence type="ECO:0000313" key="12">
    <source>
        <dbReference type="Proteomes" id="UP001207918"/>
    </source>
</evidence>
<evidence type="ECO:0000256" key="6">
    <source>
        <dbReference type="ARBA" id="ARBA00023136"/>
    </source>
</evidence>
<dbReference type="PRINTS" id="PR00762">
    <property type="entry name" value="CLCHANNEL"/>
</dbReference>
<evidence type="ECO:0000256" key="3">
    <source>
        <dbReference type="ARBA" id="ARBA00022692"/>
    </source>
</evidence>
<dbReference type="InterPro" id="IPR014743">
    <property type="entry name" value="Cl-channel_core"/>
</dbReference>
<dbReference type="PANTHER" id="PTHR43427:SF6">
    <property type="entry name" value="CHLORIDE CHANNEL PROTEIN CLC-E"/>
    <property type="match status" value="1"/>
</dbReference>
<keyword evidence="2" id="KW-0813">Transport</keyword>
<evidence type="ECO:0000256" key="10">
    <source>
        <dbReference type="SAM" id="Phobius"/>
    </source>
</evidence>
<evidence type="ECO:0000313" key="11">
    <source>
        <dbReference type="EMBL" id="MCW9706429.1"/>
    </source>
</evidence>
<evidence type="ECO:0000256" key="2">
    <source>
        <dbReference type="ARBA" id="ARBA00022448"/>
    </source>
</evidence>
<evidence type="ECO:0000256" key="8">
    <source>
        <dbReference type="ARBA" id="ARBA00023214"/>
    </source>
</evidence>
<feature type="transmembrane region" description="Helical" evidence="10">
    <location>
        <begin position="185"/>
        <end position="210"/>
    </location>
</feature>
<keyword evidence="12" id="KW-1185">Reference proteome</keyword>
<gene>
    <name evidence="11" type="ORF">J6I44_06165</name>
</gene>
<evidence type="ECO:0000256" key="7">
    <source>
        <dbReference type="ARBA" id="ARBA00023173"/>
    </source>
</evidence>
<feature type="transmembrane region" description="Helical" evidence="10">
    <location>
        <begin position="392"/>
        <end position="416"/>
    </location>
</feature>
<comment type="subcellular location">
    <subcellularLocation>
        <location evidence="1">Membrane</location>
        <topology evidence="1">Multi-pass membrane protein</topology>
    </subcellularLocation>
</comment>
<feature type="transmembrane region" description="Helical" evidence="10">
    <location>
        <begin position="332"/>
        <end position="352"/>
    </location>
</feature>
<evidence type="ECO:0000256" key="4">
    <source>
        <dbReference type="ARBA" id="ARBA00022989"/>
    </source>
</evidence>
<keyword evidence="5" id="KW-0406">Ion transport</keyword>
<feature type="transmembrane region" description="Helical" evidence="10">
    <location>
        <begin position="260"/>
        <end position="280"/>
    </location>
</feature>
<evidence type="ECO:0000256" key="5">
    <source>
        <dbReference type="ARBA" id="ARBA00023065"/>
    </source>
</evidence>
<protein>
    <submittedName>
        <fullName evidence="11">Chloride channel protein</fullName>
    </submittedName>
</protein>
<comment type="caution">
    <text evidence="11">The sequence shown here is derived from an EMBL/GenBank/DDBJ whole genome shotgun (WGS) entry which is preliminary data.</text>
</comment>
<dbReference type="RefSeq" id="WP_265765135.1">
    <property type="nucleotide sequence ID" value="NZ_JAGGJA010000003.1"/>
</dbReference>
<keyword evidence="6 10" id="KW-0472">Membrane</keyword>
<dbReference type="SUPFAM" id="SSF81340">
    <property type="entry name" value="Clc chloride channel"/>
    <property type="match status" value="1"/>
</dbReference>
<dbReference type="Proteomes" id="UP001207918">
    <property type="component" value="Unassembled WGS sequence"/>
</dbReference>
<keyword evidence="8" id="KW-0868">Chloride</keyword>
<dbReference type="Gene3D" id="3.10.580.10">
    <property type="entry name" value="CBS-domain"/>
    <property type="match status" value="1"/>
</dbReference>
<proteinExistence type="predicted"/>
<dbReference type="EMBL" id="JAGGJA010000003">
    <property type="protein sequence ID" value="MCW9706429.1"/>
    <property type="molecule type" value="Genomic_DNA"/>
</dbReference>
<evidence type="ECO:0000256" key="9">
    <source>
        <dbReference type="ARBA" id="ARBA00023303"/>
    </source>
</evidence>